<dbReference type="InterPro" id="IPR027417">
    <property type="entry name" value="P-loop_NTPase"/>
</dbReference>
<dbReference type="GeneID" id="28724083"/>
<dbReference type="GO" id="GO:0051598">
    <property type="term" value="P:meiotic recombination checkpoint signaling"/>
    <property type="evidence" value="ECO:0007669"/>
    <property type="project" value="TreeGrafter"/>
</dbReference>
<dbReference type="PANTHER" id="PTHR45991:SF1">
    <property type="entry name" value="PACHYTENE CHECKPOINT PROTEIN 2 HOMOLOG"/>
    <property type="match status" value="1"/>
</dbReference>
<proteinExistence type="predicted"/>
<dbReference type="RefSeq" id="XP_017987815.1">
    <property type="nucleotide sequence ID" value="XM_018132326.1"/>
</dbReference>
<keyword evidence="1" id="KW-0547">Nucleotide-binding</keyword>
<name>A0A0X8HST2_9SACH</name>
<reference evidence="4 5" key="1">
    <citation type="submission" date="2016-01" db="EMBL/GenBank/DDBJ databases">
        <title>Genome sequence of the yeast Holleya sinecauda.</title>
        <authorList>
            <person name="Dietrich F.S."/>
        </authorList>
    </citation>
    <scope>NUCLEOTIDE SEQUENCE [LARGE SCALE GENOMIC DNA]</scope>
    <source>
        <strain evidence="4 5">ATCC 58844</strain>
    </source>
</reference>
<dbReference type="OrthoDB" id="5925at2759"/>
<dbReference type="InterPro" id="IPR044539">
    <property type="entry name" value="Pch2-like"/>
</dbReference>
<gene>
    <name evidence="4" type="ORF">AW171_hschr42736</name>
</gene>
<evidence type="ECO:0000256" key="2">
    <source>
        <dbReference type="ARBA" id="ARBA00022840"/>
    </source>
</evidence>
<dbReference type="GO" id="GO:0005524">
    <property type="term" value="F:ATP binding"/>
    <property type="evidence" value="ECO:0007669"/>
    <property type="project" value="UniProtKB-KW"/>
</dbReference>
<dbReference type="Pfam" id="PF00004">
    <property type="entry name" value="AAA"/>
    <property type="match status" value="1"/>
</dbReference>
<dbReference type="GO" id="GO:0007131">
    <property type="term" value="P:reciprocal meiotic recombination"/>
    <property type="evidence" value="ECO:0007669"/>
    <property type="project" value="TreeGrafter"/>
</dbReference>
<dbReference type="GO" id="GO:0005694">
    <property type="term" value="C:chromosome"/>
    <property type="evidence" value="ECO:0007669"/>
    <property type="project" value="TreeGrafter"/>
</dbReference>
<dbReference type="InterPro" id="IPR003593">
    <property type="entry name" value="AAA+_ATPase"/>
</dbReference>
<dbReference type="GO" id="GO:0016887">
    <property type="term" value="F:ATP hydrolysis activity"/>
    <property type="evidence" value="ECO:0007669"/>
    <property type="project" value="InterPro"/>
</dbReference>
<dbReference type="AlphaFoldDB" id="A0A0X8HST2"/>
<dbReference type="SMART" id="SM00382">
    <property type="entry name" value="AAA"/>
    <property type="match status" value="1"/>
</dbReference>
<dbReference type="GO" id="GO:0005634">
    <property type="term" value="C:nucleus"/>
    <property type="evidence" value="ECO:0007669"/>
    <property type="project" value="TreeGrafter"/>
</dbReference>
<evidence type="ECO:0000259" key="3">
    <source>
        <dbReference type="SMART" id="SM00382"/>
    </source>
</evidence>
<dbReference type="EMBL" id="CP014244">
    <property type="protein sequence ID" value="AMD20819.1"/>
    <property type="molecule type" value="Genomic_DNA"/>
</dbReference>
<dbReference type="STRING" id="45286.A0A0X8HST2"/>
<accession>A0A0X8HST2</accession>
<dbReference type="Proteomes" id="UP000243052">
    <property type="component" value="Chromosome iv"/>
</dbReference>
<evidence type="ECO:0000256" key="1">
    <source>
        <dbReference type="ARBA" id="ARBA00022741"/>
    </source>
</evidence>
<evidence type="ECO:0000313" key="5">
    <source>
        <dbReference type="Proteomes" id="UP000243052"/>
    </source>
</evidence>
<dbReference type="SUPFAM" id="SSF52540">
    <property type="entry name" value="P-loop containing nucleoside triphosphate hydrolases"/>
    <property type="match status" value="1"/>
</dbReference>
<protein>
    <submittedName>
        <fullName evidence="4">HDR077Cp</fullName>
    </submittedName>
</protein>
<evidence type="ECO:0000313" key="4">
    <source>
        <dbReference type="EMBL" id="AMD20819.1"/>
    </source>
</evidence>
<feature type="domain" description="AAA+ ATPase" evidence="3">
    <location>
        <begin position="284"/>
        <end position="446"/>
    </location>
</feature>
<sequence length="497" mass="55360">MPKYIVDCCLKQEILSLVLPLLKACDCGDHRQATNVFEEILRKTVQNKLERLSDENLADRIYSSYDFVMEGQGSVSLSATPTKAQESFIKSLIKVILHGVSNDSDYQVVEYQGNLLISLCIDKLYIEKSPLKGSLLSSHDEVFNAVIAILDQSTKINEDNSYYKGRKKFEINFYNIPNKTDLIVSSQISEEFDKIDLRDSADGSEKTLISTDPAYSSLPFSQDTFNLTQVHFLPSAECENIWESLYFDDNIKEKLFNYATIAIKLSQHMLNASTNVSINTAMDSNRLILIHGPPGTGKTTVCKALCHKLAIRQNAGIFSNKVTAAPAILIELSCSKVFSRWFGESSKNLDTLFKDIESLLQVTCANDQFVCLLIDEVETIAFSRSSLINKNETTDAIRVVNTLLTRLDGLKKYKNFITLATSNLIDSMDSAFIDRADGIFHIPTPSAAGCKSIIESSINQFTRMEIIQAASPDILNDQLIQASLNQIVLRCAVSTKA</sequence>
<organism evidence="4 5">
    <name type="scientific">Eremothecium sinecaudum</name>
    <dbReference type="NCBI Taxonomy" id="45286"/>
    <lineage>
        <taxon>Eukaryota</taxon>
        <taxon>Fungi</taxon>
        <taxon>Dikarya</taxon>
        <taxon>Ascomycota</taxon>
        <taxon>Saccharomycotina</taxon>
        <taxon>Saccharomycetes</taxon>
        <taxon>Saccharomycetales</taxon>
        <taxon>Saccharomycetaceae</taxon>
        <taxon>Eremothecium</taxon>
    </lineage>
</organism>
<dbReference type="PANTHER" id="PTHR45991">
    <property type="entry name" value="PACHYTENE CHECKPOINT PROTEIN 2"/>
    <property type="match status" value="1"/>
</dbReference>
<dbReference type="InterPro" id="IPR003959">
    <property type="entry name" value="ATPase_AAA_core"/>
</dbReference>
<keyword evidence="2" id="KW-0067">ATP-binding</keyword>
<keyword evidence="5" id="KW-1185">Reference proteome</keyword>
<dbReference type="Gene3D" id="3.40.50.300">
    <property type="entry name" value="P-loop containing nucleotide triphosphate hydrolases"/>
    <property type="match status" value="1"/>
</dbReference>